<feature type="domain" description="BTB" evidence="2">
    <location>
        <begin position="469"/>
        <end position="547"/>
    </location>
</feature>
<dbReference type="CDD" id="cd18186">
    <property type="entry name" value="BTB_POZ_ZBTB_KLHL-like"/>
    <property type="match status" value="1"/>
</dbReference>
<dbReference type="PROSITE" id="PS50097">
    <property type="entry name" value="BTB"/>
    <property type="match status" value="1"/>
</dbReference>
<dbReference type="Gene3D" id="2.130.10.30">
    <property type="entry name" value="Regulator of chromosome condensation 1/beta-lactamase-inhibitor protein II"/>
    <property type="match status" value="1"/>
</dbReference>
<evidence type="ECO:0000259" key="2">
    <source>
        <dbReference type="PROSITE" id="PS50097"/>
    </source>
</evidence>
<dbReference type="InterPro" id="IPR051210">
    <property type="entry name" value="Ub_ligase/GEF_domain"/>
</dbReference>
<reference evidence="3" key="1">
    <citation type="submission" date="2022-08" db="EMBL/GenBank/DDBJ databases">
        <title>Novel sulfate-reducing endosymbionts in the free-living metamonad Anaeramoeba.</title>
        <authorList>
            <person name="Jerlstrom-Hultqvist J."/>
            <person name="Cepicka I."/>
            <person name="Gallot-Lavallee L."/>
            <person name="Salas-Leiva D."/>
            <person name="Curtis B.A."/>
            <person name="Zahonova K."/>
            <person name="Pipaliya S."/>
            <person name="Dacks J."/>
            <person name="Roger A.J."/>
        </authorList>
    </citation>
    <scope>NUCLEOTIDE SEQUENCE</scope>
    <source>
        <strain evidence="3">Schooner1</strain>
    </source>
</reference>
<keyword evidence="1" id="KW-0677">Repeat</keyword>
<dbReference type="Proteomes" id="UP001150062">
    <property type="component" value="Unassembled WGS sequence"/>
</dbReference>
<dbReference type="InterPro" id="IPR009091">
    <property type="entry name" value="RCC1/BLIP-II"/>
</dbReference>
<gene>
    <name evidence="3" type="ORF">M0813_22621</name>
</gene>
<keyword evidence="4" id="KW-1185">Reference proteome</keyword>
<dbReference type="InterPro" id="IPR000210">
    <property type="entry name" value="BTB/POZ_dom"/>
</dbReference>
<dbReference type="PANTHER" id="PTHR22870:SF466">
    <property type="entry name" value="ANKYRIN REPEAT-CONTAINING PROTEIN"/>
    <property type="match status" value="1"/>
</dbReference>
<name>A0ABQ8YD39_9EUKA</name>
<evidence type="ECO:0000313" key="4">
    <source>
        <dbReference type="Proteomes" id="UP001150062"/>
    </source>
</evidence>
<protein>
    <submittedName>
        <fullName evidence="3">Btk-binding protein-related</fullName>
    </submittedName>
</protein>
<accession>A0ABQ8YD39</accession>
<dbReference type="PANTHER" id="PTHR22870">
    <property type="entry name" value="REGULATOR OF CHROMOSOME CONDENSATION"/>
    <property type="match status" value="1"/>
</dbReference>
<dbReference type="Pfam" id="PF00651">
    <property type="entry name" value="BTB"/>
    <property type="match status" value="1"/>
</dbReference>
<dbReference type="Gene3D" id="3.30.710.10">
    <property type="entry name" value="Potassium Channel Kv1.1, Chain A"/>
    <property type="match status" value="1"/>
</dbReference>
<evidence type="ECO:0000313" key="3">
    <source>
        <dbReference type="EMBL" id="KAJ6242481.1"/>
    </source>
</evidence>
<sequence>MKNLKTNNTNTPKSNCFYIGTKNLHLSDQKFIQNELLPITNLTDISQICGGKEKLFLLNQKRELFVFEPQSDISKNLKNKKVEVDLKNDDIVKIEHGFFNGLFLTRAGRVYFVGTKNSQNIVPLLKLDGLKPKKAYLVEYFTQKDILIQKIICTSLNNYFVSSDNVLYGNGYNTGGQLGNGDTESLKLPIKISDNVSDVYGSTRANHAHFTTFNNELKGHGTNSSGQLGIGGTDSSVLVPTVVQGISGNDIKRISMPLSASIILFKNGTILTSGSNDANGRRSSSSVFLPVPQLKDVYCINIESSQYTTIILSRENEIYALNTGGRPFQKIQSSILPKNIKYELSGSLDNVFLYPYTGHSSQNTDFLNLLNSGKFSDYTLKDLNIKIHKSFVECRLNKIPIGEIENTLNEYKDNKLKIHSFLKWVYTGFIEDYPFTKEVCEKLQIDDFGMKSFDDDLLLLYNDEDTKNFNLLVKVDDEDEDDEDEDEQLEEIPIHKYILYVRSGLFKEMFNQIDENANSVTDYSGKTIESLEILTKYFYTNKIEITADHDPQLVIEELNDAMEYYQLNENCNLSYLLSLLLKK</sequence>
<dbReference type="InterPro" id="IPR011333">
    <property type="entry name" value="SKP1/BTB/POZ_sf"/>
</dbReference>
<proteinExistence type="predicted"/>
<dbReference type="SUPFAM" id="SSF54695">
    <property type="entry name" value="POZ domain"/>
    <property type="match status" value="1"/>
</dbReference>
<dbReference type="SUPFAM" id="SSF50985">
    <property type="entry name" value="RCC1/BLIP-II"/>
    <property type="match status" value="1"/>
</dbReference>
<organism evidence="3 4">
    <name type="scientific">Anaeramoeba flamelloides</name>
    <dbReference type="NCBI Taxonomy" id="1746091"/>
    <lineage>
        <taxon>Eukaryota</taxon>
        <taxon>Metamonada</taxon>
        <taxon>Anaeramoebidae</taxon>
        <taxon>Anaeramoeba</taxon>
    </lineage>
</organism>
<evidence type="ECO:0000256" key="1">
    <source>
        <dbReference type="ARBA" id="ARBA00022737"/>
    </source>
</evidence>
<dbReference type="EMBL" id="JAOAOG010000175">
    <property type="protein sequence ID" value="KAJ6242481.1"/>
    <property type="molecule type" value="Genomic_DNA"/>
</dbReference>
<comment type="caution">
    <text evidence="3">The sequence shown here is derived from an EMBL/GenBank/DDBJ whole genome shotgun (WGS) entry which is preliminary data.</text>
</comment>